<dbReference type="AlphaFoldDB" id="A0A846I199"/>
<protein>
    <submittedName>
        <fullName evidence="1">Uncharacterized protein</fullName>
    </submittedName>
</protein>
<comment type="caution">
    <text evidence="1">The sequence shown here is derived from an EMBL/GenBank/DDBJ whole genome shotgun (WGS) entry which is preliminary data.</text>
</comment>
<name>A0A846I199_CLOBO</name>
<evidence type="ECO:0000313" key="2">
    <source>
        <dbReference type="Proteomes" id="UP000473887"/>
    </source>
</evidence>
<dbReference type="RefSeq" id="WP_003359740.1">
    <property type="nucleotide sequence ID" value="NZ_CP102909.1"/>
</dbReference>
<evidence type="ECO:0000313" key="1">
    <source>
        <dbReference type="EMBL" id="NEZ91940.1"/>
    </source>
</evidence>
<reference evidence="1 2" key="1">
    <citation type="submission" date="2019-02" db="EMBL/GenBank/DDBJ databases">
        <title>Genome sequencing of Clostridium botulinum clinical isolates.</title>
        <authorList>
            <person name="Brunt J."/>
            <person name="Van Vliet A.H.M."/>
            <person name="Stringer S.C."/>
            <person name="Grant K.A."/>
            <person name="Carter A.C."/>
            <person name="Peck M.W."/>
        </authorList>
    </citation>
    <scope>NUCLEOTIDE SEQUENCE [LARGE SCALE GENOMIC DNA]</scope>
    <source>
        <strain evidence="1 2">H142660711</strain>
    </source>
</reference>
<sequence length="884" mass="99759">MEYIGIEKFGTLFLNNIAQSRSSRPWWSNNYPGTLSERGKGTIPTLPSDGTVQLRDTQRGSEIQWIHIADKSKHIYISDQVLVTKISWNYLNERNMIYGTPVTIDGKKYKLRVPTGGEAKNTNNPGTIPTDNEWDTLVQNTANIIGLPKPTTEDLINNNTYGQLDGAHNQLWNWWGVSTICQELSNNSVDTKMTRGDSSAVGFTGYATSYVKEAFGWRPVLEYIETDPPEKPEIIYPVGTNEKPEVVMDDPIIIKTEFNNPSGEFNTMPVRVMDMTTDAEIKYAISSSLDYWITYPLILGHLYRVSLSHINTAKQESEVATTYFIYGQLNKYKLSEPITVKQYDKLKSYTGGETLEMKPQTFPETENSKVRLVPKTMNSIQAGKTTTTKELEFTTATKTPVIGDRLIKDNEIYSVAGLEQGVAYTNIDKTVLTRTSVGVGKLAFGNSLGSKTYTYKGKFYVAIYDEKVKVFEIDMATGDYSAVMVTDITSEKNFSLVGFDDKLVLVASEGTSLTFARFDITKRQTRYSSIGTGHNTRYLDMAYNNDTKQLGVVLKASKPGETTYIITAYRFSLTDFETPNMAVLENKTIEDYHILDQTSNPTICYTHSIDNNSINIVYAKETSYLASSLVEVKWKDGSVTVDNNLWNIPSKPNDIKMHEQYISDVDNKPSKAILVAYRNTSSNTEMIITLLKGSSGGYVVRKLASPDYTVVDMRITRDREHGYILLLRSYNNGIFKYTTKTLNGSWSTPERLLALSGTSSEQVLDIAEFNPYAYGTYPGIIYTEYNTTEQKATLNLKSDYTMEKPKANKVILDKPITAQTGDKIKFLDYDIEVKAGEETATITPTDITNDYYEYEAEFEKKQEERKVTVVGRNSKLTTLYYYNY</sequence>
<organism evidence="1 2">
    <name type="scientific">Clostridium botulinum</name>
    <dbReference type="NCBI Taxonomy" id="1491"/>
    <lineage>
        <taxon>Bacteria</taxon>
        <taxon>Bacillati</taxon>
        <taxon>Bacillota</taxon>
        <taxon>Clostridia</taxon>
        <taxon>Eubacteriales</taxon>
        <taxon>Clostridiaceae</taxon>
        <taxon>Clostridium</taxon>
    </lineage>
</organism>
<proteinExistence type="predicted"/>
<accession>A0A846I199</accession>
<dbReference type="EMBL" id="SGKC01000013">
    <property type="protein sequence ID" value="NEZ91940.1"/>
    <property type="molecule type" value="Genomic_DNA"/>
</dbReference>
<dbReference type="Proteomes" id="UP000473887">
    <property type="component" value="Unassembled WGS sequence"/>
</dbReference>
<gene>
    <name evidence="1" type="ORF">EXM69_08270</name>
</gene>